<comment type="similarity">
    <text evidence="1">Belongs to the RIN (Ras interaction/interference) family.</text>
</comment>
<feature type="domain" description="VPS9" evidence="7">
    <location>
        <begin position="1060"/>
        <end position="1214"/>
    </location>
</feature>
<evidence type="ECO:0000256" key="2">
    <source>
        <dbReference type="ARBA" id="ARBA00022468"/>
    </source>
</evidence>
<evidence type="ECO:0000313" key="8">
    <source>
        <dbReference type="EMBL" id="KAK2170691.1"/>
    </source>
</evidence>
<dbReference type="CDD" id="cd01776">
    <property type="entry name" value="RA_Rin"/>
    <property type="match status" value="1"/>
</dbReference>
<organism evidence="8 9">
    <name type="scientific">Paralvinella palmiformis</name>
    <dbReference type="NCBI Taxonomy" id="53620"/>
    <lineage>
        <taxon>Eukaryota</taxon>
        <taxon>Metazoa</taxon>
        <taxon>Spiralia</taxon>
        <taxon>Lophotrochozoa</taxon>
        <taxon>Annelida</taxon>
        <taxon>Polychaeta</taxon>
        <taxon>Sedentaria</taxon>
        <taxon>Canalipalpata</taxon>
        <taxon>Terebellida</taxon>
        <taxon>Terebelliformia</taxon>
        <taxon>Alvinellidae</taxon>
        <taxon>Paralvinella</taxon>
    </lineage>
</organism>
<dbReference type="Pfam" id="PF02204">
    <property type="entry name" value="VPS9"/>
    <property type="match status" value="1"/>
</dbReference>
<dbReference type="PANTHER" id="PTHR23101:SF104">
    <property type="entry name" value="PROTEIN SPRINT"/>
    <property type="match status" value="1"/>
</dbReference>
<keyword evidence="9" id="KW-1185">Reference proteome</keyword>
<evidence type="ECO:0000313" key="9">
    <source>
        <dbReference type="Proteomes" id="UP001208570"/>
    </source>
</evidence>
<dbReference type="CDD" id="cd00173">
    <property type="entry name" value="SH2"/>
    <property type="match status" value="1"/>
</dbReference>
<dbReference type="Pfam" id="PF23268">
    <property type="entry name" value="RIN1"/>
    <property type="match status" value="1"/>
</dbReference>
<accession>A0AAD9KGB3</accession>
<feature type="region of interest" description="Disordered" evidence="4">
    <location>
        <begin position="470"/>
        <end position="496"/>
    </location>
</feature>
<dbReference type="EMBL" id="JAODUP010000001">
    <property type="protein sequence ID" value="KAK2170691.1"/>
    <property type="molecule type" value="Genomic_DNA"/>
</dbReference>
<evidence type="ECO:0000259" key="6">
    <source>
        <dbReference type="PROSITE" id="PS50200"/>
    </source>
</evidence>
<reference evidence="8" key="1">
    <citation type="journal article" date="2023" name="Mol. Biol. Evol.">
        <title>Third-Generation Sequencing Reveals the Adaptive Role of the Epigenome in Three Deep-Sea Polychaetes.</title>
        <authorList>
            <person name="Perez M."/>
            <person name="Aroh O."/>
            <person name="Sun Y."/>
            <person name="Lan Y."/>
            <person name="Juniper S.K."/>
            <person name="Young C.R."/>
            <person name="Angers B."/>
            <person name="Qian P.Y."/>
        </authorList>
    </citation>
    <scope>NUCLEOTIDE SEQUENCE</scope>
    <source>
        <strain evidence="8">P08H-3</strain>
    </source>
</reference>
<evidence type="ECO:0000259" key="5">
    <source>
        <dbReference type="PROSITE" id="PS50001"/>
    </source>
</evidence>
<dbReference type="PROSITE" id="PS50200">
    <property type="entry name" value="RA"/>
    <property type="match status" value="1"/>
</dbReference>
<evidence type="ECO:0000256" key="4">
    <source>
        <dbReference type="SAM" id="MobiDB-lite"/>
    </source>
</evidence>
<dbReference type="PANTHER" id="PTHR23101">
    <property type="entry name" value="RAB GDP/GTP EXCHANGE FACTOR"/>
    <property type="match status" value="1"/>
</dbReference>
<feature type="domain" description="Ras-associating" evidence="6">
    <location>
        <begin position="1217"/>
        <end position="1309"/>
    </location>
</feature>
<evidence type="ECO:0000256" key="3">
    <source>
        <dbReference type="PROSITE-ProRule" id="PRU00191"/>
    </source>
</evidence>
<dbReference type="PROSITE" id="PS51205">
    <property type="entry name" value="VPS9"/>
    <property type="match status" value="1"/>
</dbReference>
<dbReference type="Proteomes" id="UP001208570">
    <property type="component" value="Unassembled WGS sequence"/>
</dbReference>
<dbReference type="GO" id="GO:0031267">
    <property type="term" value="F:small GTPase binding"/>
    <property type="evidence" value="ECO:0007669"/>
    <property type="project" value="TreeGrafter"/>
</dbReference>
<dbReference type="SUPFAM" id="SSF109993">
    <property type="entry name" value="VPS9 domain"/>
    <property type="match status" value="1"/>
</dbReference>
<dbReference type="GO" id="GO:0030139">
    <property type="term" value="C:endocytic vesicle"/>
    <property type="evidence" value="ECO:0007669"/>
    <property type="project" value="TreeGrafter"/>
</dbReference>
<evidence type="ECO:0000256" key="1">
    <source>
        <dbReference type="ARBA" id="ARBA00006919"/>
    </source>
</evidence>
<dbReference type="SUPFAM" id="SSF54236">
    <property type="entry name" value="Ubiquitin-like"/>
    <property type="match status" value="1"/>
</dbReference>
<gene>
    <name evidence="8" type="ORF">LSH36_1g16014</name>
</gene>
<dbReference type="Gene3D" id="3.30.505.10">
    <property type="entry name" value="SH2 domain"/>
    <property type="match status" value="1"/>
</dbReference>
<feature type="domain" description="SH2" evidence="5">
    <location>
        <begin position="108"/>
        <end position="178"/>
    </location>
</feature>
<dbReference type="InterPro" id="IPR000159">
    <property type="entry name" value="RA_dom"/>
</dbReference>
<dbReference type="InterPro" id="IPR045046">
    <property type="entry name" value="Vps9-like"/>
</dbReference>
<evidence type="ECO:0008006" key="10">
    <source>
        <dbReference type="Google" id="ProtNLM"/>
    </source>
</evidence>
<dbReference type="InterPro" id="IPR000980">
    <property type="entry name" value="SH2"/>
</dbReference>
<dbReference type="InterPro" id="IPR029071">
    <property type="entry name" value="Ubiquitin-like_domsf"/>
</dbReference>
<dbReference type="GO" id="GO:0007165">
    <property type="term" value="P:signal transduction"/>
    <property type="evidence" value="ECO:0007669"/>
    <property type="project" value="InterPro"/>
</dbReference>
<dbReference type="InterPro" id="IPR036860">
    <property type="entry name" value="SH2_dom_sf"/>
</dbReference>
<dbReference type="GO" id="GO:0005096">
    <property type="term" value="F:GTPase activator activity"/>
    <property type="evidence" value="ECO:0007669"/>
    <property type="project" value="UniProtKB-KW"/>
</dbReference>
<dbReference type="InterPro" id="IPR037191">
    <property type="entry name" value="VPS9_dom_sf"/>
</dbReference>
<keyword evidence="3" id="KW-0727">SH2 domain</keyword>
<dbReference type="Pfam" id="PF00788">
    <property type="entry name" value="RA"/>
    <property type="match status" value="1"/>
</dbReference>
<dbReference type="SUPFAM" id="SSF55550">
    <property type="entry name" value="SH2 domain"/>
    <property type="match status" value="1"/>
</dbReference>
<dbReference type="SMART" id="SM00314">
    <property type="entry name" value="RA"/>
    <property type="match status" value="1"/>
</dbReference>
<dbReference type="Gene3D" id="1.20.1050.80">
    <property type="entry name" value="VPS9 domain"/>
    <property type="match status" value="1"/>
</dbReference>
<evidence type="ECO:0000259" key="7">
    <source>
        <dbReference type="PROSITE" id="PS51205"/>
    </source>
</evidence>
<dbReference type="GO" id="GO:0016192">
    <property type="term" value="P:vesicle-mediated transport"/>
    <property type="evidence" value="ECO:0007669"/>
    <property type="project" value="InterPro"/>
</dbReference>
<dbReference type="SMART" id="SM00167">
    <property type="entry name" value="VPS9"/>
    <property type="match status" value="1"/>
</dbReference>
<feature type="compositionally biased region" description="Low complexity" evidence="4">
    <location>
        <begin position="470"/>
        <end position="481"/>
    </location>
</feature>
<protein>
    <recommendedName>
        <fullName evidence="10">Protein sprint</fullName>
    </recommendedName>
</protein>
<proteinExistence type="inferred from homology"/>
<keyword evidence="2" id="KW-0343">GTPase activation</keyword>
<comment type="caution">
    <text evidence="8">The sequence shown here is derived from an EMBL/GenBank/DDBJ whole genome shotgun (WGS) entry which is preliminary data.</text>
</comment>
<dbReference type="GO" id="GO:0005085">
    <property type="term" value="F:guanyl-nucleotide exchange factor activity"/>
    <property type="evidence" value="ECO:0007669"/>
    <property type="project" value="InterPro"/>
</dbReference>
<name>A0AAD9KGB3_9ANNE</name>
<dbReference type="InterPro" id="IPR003123">
    <property type="entry name" value="VPS9"/>
</dbReference>
<dbReference type="GO" id="GO:0005829">
    <property type="term" value="C:cytosol"/>
    <property type="evidence" value="ECO:0007669"/>
    <property type="project" value="TreeGrafter"/>
</dbReference>
<sequence length="1343" mass="149618">MADGPQRKRATNTNTDLSRTRLIRDCIKEDVRITWIQRPDRQRGMDQLMQSRKDLGQVRYSEQQARSDRASQAKCKFPGEEVTQAAAHLTSEPCTVTRPKIIVNSCETFVVRQASEPGRMVLSLRTGLKPSIEHFLIQNAGVGLKLKGCFRSFEDISKLITHYGHNQDGLPVQLVLPHAVMQAKTHQELTSLALLGQDFWTSSISRPAPVIRTVFHTTISPQHDTHTHQKIAHHNLVNYHREPHSRWQPSKLSSPSVTPPFENIWNKQSDASHYQNVSNDLLGNCAISTDVKTKLGVSKTDSSPIIHKEYNSLSLTNHSRECSAFCTPPVHDLDTTAYNNYNVTELADKLSDYEDAQGPFFQPILHNSSDTSSNVGDKNSHGSGIYDLVGCNALHNPGYMSDCLSEKSDYIDSHFLINLDLEKVSGKKLYLATEHVEKTEKVRLMQLVPKRLVRNGPAVFTFTVVPSTPTDGTPAPATPGGQISVGKVSSAGSQHSTPSYIEPYDSLLPKVAGAGHNIPVVRVNNILKQPGNHHYVNSLEVKPCQADVTPNHHSYSMSLEIKPPPAPHRTEVHHDENKSNIIPRNKHEVHHVSMKMPQNSGLHQRRRETSSMLISHLEVVKKPPPKVFIRSQSLRCLPTTGNKAKEWRAQSLPRDVSDLKAKGHHRGSLQTVIEPSSHVCVPVHTTVNPEQHLANGRCEGIKAPLSSKETREINSHLDEILGNLDELHMLIDDPLPPTKMLSATLRRFPQGHSQLSLNSGQTAYSDTCTAEDVLNNISPELTLRPIKPLTAKNLQRRSDYDNLSNMWGPSSRRTIASSVGTHYSQPWDSNILQDLITFGSIAQQGKFPMPTDKGNRDSFASRHSAMTEYSVYESESGRAPSEFSFEMAPPDGASPPTGQNVRVCVQASDDEGMEDDQNLGTLPLHGAVEHIIAPSKSSVLGNKRRSSLPGIKVRDYVSDLAQNRRTTFGKTVDNFIACTKEGTENNPHIVIRNIRQFMNGIKNYLVQNGEGALNDVIEEERKHLGQNEFLNIDALLEGALHKCVVKPLERHILALFVKEYKSNGSLQNMKDNIEYARTKTPFELGIKPEFLPPEGRSMEKIKQSLHKMQRAYSPTVKLHHLLGATSAIYKLIQEIEDNETASSTNSTVSLGADDFLPMFIYVLVQCGMVSAEIEVDYMWGLLHPYILAGEGGYHLTTLSSAVHVLKNLKNTMESTTDCGFMKIIIPDEDNHSIITKILPVRPNMTTKDVVNMIAHRFKFTNPQDYGLYILISGVGTEDRLQDGDCPQTIKESVIHEGRECVFAYKRNNANDGCRDAYVSVLKEAANMAGFIGNEDMVMCILRR</sequence>
<dbReference type="PROSITE" id="PS50001">
    <property type="entry name" value="SH2"/>
    <property type="match status" value="1"/>
</dbReference>